<dbReference type="AlphaFoldDB" id="A0AAD8JYP5"/>
<gene>
    <name evidence="1" type="ORF">QVD17_37661</name>
</gene>
<organism evidence="1 2">
    <name type="scientific">Tagetes erecta</name>
    <name type="common">African marigold</name>
    <dbReference type="NCBI Taxonomy" id="13708"/>
    <lineage>
        <taxon>Eukaryota</taxon>
        <taxon>Viridiplantae</taxon>
        <taxon>Streptophyta</taxon>
        <taxon>Embryophyta</taxon>
        <taxon>Tracheophyta</taxon>
        <taxon>Spermatophyta</taxon>
        <taxon>Magnoliopsida</taxon>
        <taxon>eudicotyledons</taxon>
        <taxon>Gunneridae</taxon>
        <taxon>Pentapetalae</taxon>
        <taxon>asterids</taxon>
        <taxon>campanulids</taxon>
        <taxon>Asterales</taxon>
        <taxon>Asteraceae</taxon>
        <taxon>Asteroideae</taxon>
        <taxon>Heliantheae alliance</taxon>
        <taxon>Tageteae</taxon>
        <taxon>Tagetes</taxon>
    </lineage>
</organism>
<evidence type="ECO:0000313" key="1">
    <source>
        <dbReference type="EMBL" id="KAK1411117.1"/>
    </source>
</evidence>
<keyword evidence="2" id="KW-1185">Reference proteome</keyword>
<reference evidence="1" key="1">
    <citation type="journal article" date="2023" name="bioRxiv">
        <title>Improved chromosome-level genome assembly for marigold (Tagetes erecta).</title>
        <authorList>
            <person name="Jiang F."/>
            <person name="Yuan L."/>
            <person name="Wang S."/>
            <person name="Wang H."/>
            <person name="Xu D."/>
            <person name="Wang A."/>
            <person name="Fan W."/>
        </authorList>
    </citation>
    <scope>NUCLEOTIDE SEQUENCE</scope>
    <source>
        <strain evidence="1">WSJ</strain>
        <tissue evidence="1">Leaf</tissue>
    </source>
</reference>
<evidence type="ECO:0000313" key="2">
    <source>
        <dbReference type="Proteomes" id="UP001229421"/>
    </source>
</evidence>
<accession>A0AAD8JYP5</accession>
<sequence>MGFTIIQLLRLTKSQKFSKLKTDLMKLKVEMVKGSIQEVQFHELCLARWRLGRNGSNELMECVGALVGK</sequence>
<proteinExistence type="predicted"/>
<protein>
    <submittedName>
        <fullName evidence="1">Uncharacterized protein</fullName>
    </submittedName>
</protein>
<comment type="caution">
    <text evidence="1">The sequence shown here is derived from an EMBL/GenBank/DDBJ whole genome shotgun (WGS) entry which is preliminary data.</text>
</comment>
<dbReference type="EMBL" id="JAUHHV010000010">
    <property type="protein sequence ID" value="KAK1411117.1"/>
    <property type="molecule type" value="Genomic_DNA"/>
</dbReference>
<dbReference type="Proteomes" id="UP001229421">
    <property type="component" value="Unassembled WGS sequence"/>
</dbReference>
<name>A0AAD8JYP5_TARER</name>